<dbReference type="EMBL" id="CP000272">
    <property type="protein sequence ID" value="ABE37176.1"/>
    <property type="molecule type" value="Genomic_DNA"/>
</dbReference>
<dbReference type="InterPro" id="IPR017947">
    <property type="entry name" value="AryldialkylPase_Zn-BS"/>
</dbReference>
<dbReference type="STRING" id="266265.Bxe_C1319"/>
<dbReference type="Proteomes" id="UP000001817">
    <property type="component" value="Chromosome 3"/>
</dbReference>
<accession>Q13FG3</accession>
<protein>
    <submittedName>
        <fullName evidence="4">Phosphotriesterase</fullName>
    </submittedName>
</protein>
<dbReference type="AlphaFoldDB" id="Q13FG3"/>
<comment type="similarity">
    <text evidence="3">Belongs to the metallo-dependent hydrolases superfamily. Phosphotriesterase family.</text>
</comment>
<dbReference type="InterPro" id="IPR032466">
    <property type="entry name" value="Metal_Hydrolase"/>
</dbReference>
<reference evidence="4 5" key="1">
    <citation type="journal article" date="2006" name="Proc. Natl. Acad. Sci. U.S.A.">
        <title>Burkholderia xenovorans LB400 harbors a multi-replicon, 9.73-Mbp genome shaped for versatility.</title>
        <authorList>
            <person name="Chain P.S."/>
            <person name="Denef V.J."/>
            <person name="Konstantinidis K.T."/>
            <person name="Vergez L.M."/>
            <person name="Agullo L."/>
            <person name="Reyes V.L."/>
            <person name="Hauser L."/>
            <person name="Cordova M."/>
            <person name="Gomez L."/>
            <person name="Gonzalez M."/>
            <person name="Land M."/>
            <person name="Lao V."/>
            <person name="Larimer F."/>
            <person name="LiPuma J.J."/>
            <person name="Mahenthiralingam E."/>
            <person name="Malfatti S.A."/>
            <person name="Marx C.J."/>
            <person name="Parnell J.J."/>
            <person name="Ramette A."/>
            <person name="Richardson P."/>
            <person name="Seeger M."/>
            <person name="Smith D."/>
            <person name="Spilker T."/>
            <person name="Sul W.J."/>
            <person name="Tsoi T.V."/>
            <person name="Ulrich L.E."/>
            <person name="Zhulin I.B."/>
            <person name="Tiedje J.M."/>
        </authorList>
    </citation>
    <scope>NUCLEOTIDE SEQUENCE [LARGE SCALE GENOMIC DNA]</scope>
    <source>
        <strain evidence="4 5">LB400</strain>
    </source>
</reference>
<gene>
    <name evidence="4" type="ORF">Bxe_C1319</name>
</gene>
<sequence>MAIVRTVLGDITPDQAGSTLTHEHIRYAYPGCELDHRCVWDFDFVAEDVGKQFEEMREGCGIKTVVELTPPEIGRHPELFAQIARRSGMNIVATTGFFPEANAMGIPFHWRRQRKEDVVNMLIRDLTEGMIYDGQKTPYRAGILKAATGSLTAKTRTPVNEKGRRIGNVETHVISAIAAAQREVGCAINTHTQPLDYAVCNPGIELLDELEEGGADPTKVIIGHAFVHPNIDQLKAICERGASVQVDHIGIPWQNDSRAQLDELIAVAMCQLADLGHLDKLVVSYDKFFSHARGPVTEEEPEQLNELVPNDYIMTEFAPRLERKGFGARELHQVMVENPKRLLAF</sequence>
<dbReference type="PROSITE" id="PS51347">
    <property type="entry name" value="PHOSPHOTRIESTERASE_2"/>
    <property type="match status" value="1"/>
</dbReference>
<keyword evidence="2" id="KW-0378">Hydrolase</keyword>
<evidence type="ECO:0000256" key="1">
    <source>
        <dbReference type="ARBA" id="ARBA00022723"/>
    </source>
</evidence>
<dbReference type="KEGG" id="bxe:Bxe_C1319"/>
<dbReference type="PANTHER" id="PTHR10819">
    <property type="entry name" value="PHOSPHOTRIESTERASE-RELATED"/>
    <property type="match status" value="1"/>
</dbReference>
<dbReference type="Pfam" id="PF02126">
    <property type="entry name" value="PTE"/>
    <property type="match status" value="1"/>
</dbReference>
<dbReference type="eggNOG" id="COG1735">
    <property type="taxonomic scope" value="Bacteria"/>
</dbReference>
<name>Q13FG3_PARXL</name>
<feature type="modified residue" description="N6-carboxylysine" evidence="3">
    <location>
        <position position="145"/>
    </location>
</feature>
<dbReference type="CDD" id="cd00530">
    <property type="entry name" value="PTE"/>
    <property type="match status" value="1"/>
</dbReference>
<evidence type="ECO:0000313" key="5">
    <source>
        <dbReference type="Proteomes" id="UP000001817"/>
    </source>
</evidence>
<dbReference type="Gene3D" id="3.20.20.140">
    <property type="entry name" value="Metal-dependent hydrolases"/>
    <property type="match status" value="1"/>
</dbReference>
<dbReference type="GO" id="GO:0016788">
    <property type="term" value="F:hydrolase activity, acting on ester bonds"/>
    <property type="evidence" value="ECO:0007669"/>
    <property type="project" value="InterPro"/>
</dbReference>
<keyword evidence="5" id="KW-1185">Reference proteome</keyword>
<evidence type="ECO:0000256" key="3">
    <source>
        <dbReference type="PROSITE-ProRule" id="PRU00679"/>
    </source>
</evidence>
<evidence type="ECO:0000256" key="2">
    <source>
        <dbReference type="ARBA" id="ARBA00022801"/>
    </source>
</evidence>
<dbReference type="KEGG" id="bxb:DR64_8495"/>
<dbReference type="GO" id="GO:0008270">
    <property type="term" value="F:zinc ion binding"/>
    <property type="evidence" value="ECO:0007669"/>
    <property type="project" value="InterPro"/>
</dbReference>
<dbReference type="InterPro" id="IPR001559">
    <property type="entry name" value="Phosphotriesterase"/>
</dbReference>
<dbReference type="SUPFAM" id="SSF51556">
    <property type="entry name" value="Metallo-dependent hydrolases"/>
    <property type="match status" value="1"/>
</dbReference>
<proteinExistence type="inferred from homology"/>
<dbReference type="OrthoDB" id="9795018at2"/>
<dbReference type="RefSeq" id="WP_011494402.1">
    <property type="nucleotide sequence ID" value="NC_007953.1"/>
</dbReference>
<evidence type="ECO:0000313" key="4">
    <source>
        <dbReference type="EMBL" id="ABE37176.1"/>
    </source>
</evidence>
<dbReference type="PANTHER" id="PTHR10819:SF3">
    <property type="entry name" value="PHOSPHOTRIESTERASE-RELATED PROTEIN"/>
    <property type="match status" value="1"/>
</dbReference>
<keyword evidence="1" id="KW-0479">Metal-binding</keyword>
<organism evidence="4 5">
    <name type="scientific">Paraburkholderia xenovorans (strain LB400)</name>
    <dbReference type="NCBI Taxonomy" id="266265"/>
    <lineage>
        <taxon>Bacteria</taxon>
        <taxon>Pseudomonadati</taxon>
        <taxon>Pseudomonadota</taxon>
        <taxon>Betaproteobacteria</taxon>
        <taxon>Burkholderiales</taxon>
        <taxon>Burkholderiaceae</taxon>
        <taxon>Paraburkholderia</taxon>
    </lineage>
</organism>
<dbReference type="PATRIC" id="fig|266265.5.peg.9072"/>
<dbReference type="PROSITE" id="PS01322">
    <property type="entry name" value="PHOSPHOTRIESTERASE_1"/>
    <property type="match status" value="1"/>
</dbReference>